<evidence type="ECO:0000256" key="5">
    <source>
        <dbReference type="SAM" id="Phobius"/>
    </source>
</evidence>
<gene>
    <name evidence="7" type="ORF">JI744_17060</name>
</gene>
<dbReference type="EMBL" id="JAESVP010000011">
    <property type="protein sequence ID" value="MBL4929816.1"/>
    <property type="molecule type" value="Genomic_DNA"/>
</dbReference>
<feature type="transmembrane region" description="Helical" evidence="5">
    <location>
        <begin position="34"/>
        <end position="51"/>
    </location>
</feature>
<evidence type="ECO:0000256" key="2">
    <source>
        <dbReference type="ARBA" id="ARBA00022692"/>
    </source>
</evidence>
<keyword evidence="2 5" id="KW-0812">Transmembrane</keyword>
<evidence type="ECO:0000313" key="8">
    <source>
        <dbReference type="Proteomes" id="UP000619033"/>
    </source>
</evidence>
<sequence>MPVLILGLLLWVLAHTFKRMAPGLRARMGDAGKGLVAALILLGVLLMVIGYRQTDFIPIYNPFPGAGHLNNTLMLISVFLFGVGGTKGTLYTRMRHPMLWGTVVWAVAHLLVNGDLASIVLFGCLAIWAFIEMSLINGAGPWLRPVHGRGLKGDAMNLVGTVVIIGVAALIHQWLGHPVFLGNY</sequence>
<protein>
    <recommendedName>
        <fullName evidence="6">NnrU domain-containing protein</fullName>
    </recommendedName>
</protein>
<comment type="subcellular location">
    <subcellularLocation>
        <location evidence="1">Membrane</location>
        <topology evidence="1">Multi-pass membrane protein</topology>
    </subcellularLocation>
</comment>
<reference evidence="7" key="1">
    <citation type="submission" date="2021-01" db="EMBL/GenBank/DDBJ databases">
        <title>Genome seq and assembly of Tabrizicola sp. KVB23.</title>
        <authorList>
            <person name="Chhetri G."/>
        </authorList>
    </citation>
    <scope>NUCLEOTIDE SEQUENCE</scope>
    <source>
        <strain evidence="7">KVB23</strain>
    </source>
</reference>
<dbReference type="Pfam" id="PF07298">
    <property type="entry name" value="NnrU"/>
    <property type="match status" value="1"/>
</dbReference>
<dbReference type="GO" id="GO:0016020">
    <property type="term" value="C:membrane"/>
    <property type="evidence" value="ECO:0007669"/>
    <property type="project" value="UniProtKB-SubCell"/>
</dbReference>
<feature type="transmembrane region" description="Helical" evidence="5">
    <location>
        <begin position="155"/>
        <end position="175"/>
    </location>
</feature>
<comment type="caution">
    <text evidence="7">The sequence shown here is derived from an EMBL/GenBank/DDBJ whole genome shotgun (WGS) entry which is preliminary data.</text>
</comment>
<evidence type="ECO:0000256" key="3">
    <source>
        <dbReference type="ARBA" id="ARBA00022989"/>
    </source>
</evidence>
<feature type="transmembrane region" description="Helical" evidence="5">
    <location>
        <begin position="119"/>
        <end position="143"/>
    </location>
</feature>
<dbReference type="InterPro" id="IPR009915">
    <property type="entry name" value="NnrU_dom"/>
</dbReference>
<feature type="transmembrane region" description="Helical" evidence="5">
    <location>
        <begin position="72"/>
        <end position="91"/>
    </location>
</feature>
<keyword evidence="3 5" id="KW-1133">Transmembrane helix</keyword>
<dbReference type="Proteomes" id="UP000619033">
    <property type="component" value="Unassembled WGS sequence"/>
</dbReference>
<dbReference type="RefSeq" id="WP_202662386.1">
    <property type="nucleotide sequence ID" value="NZ_JAESVP010000011.1"/>
</dbReference>
<evidence type="ECO:0000259" key="6">
    <source>
        <dbReference type="Pfam" id="PF07298"/>
    </source>
</evidence>
<name>A0A8J7MUK9_9RHOB</name>
<organism evidence="7 8">
    <name type="scientific">Fuscibacter oryzae</name>
    <dbReference type="NCBI Taxonomy" id="2803939"/>
    <lineage>
        <taxon>Bacteria</taxon>
        <taxon>Pseudomonadati</taxon>
        <taxon>Pseudomonadota</taxon>
        <taxon>Alphaproteobacteria</taxon>
        <taxon>Rhodobacterales</taxon>
        <taxon>Paracoccaceae</taxon>
        <taxon>Fuscibacter</taxon>
    </lineage>
</organism>
<evidence type="ECO:0000256" key="1">
    <source>
        <dbReference type="ARBA" id="ARBA00004141"/>
    </source>
</evidence>
<accession>A0A8J7MUK9</accession>
<keyword evidence="4 5" id="KW-0472">Membrane</keyword>
<evidence type="ECO:0000313" key="7">
    <source>
        <dbReference type="EMBL" id="MBL4929816.1"/>
    </source>
</evidence>
<dbReference type="AlphaFoldDB" id="A0A8J7MUK9"/>
<evidence type="ECO:0000256" key="4">
    <source>
        <dbReference type="ARBA" id="ARBA00023136"/>
    </source>
</evidence>
<feature type="domain" description="NnrU" evidence="6">
    <location>
        <begin position="3"/>
        <end position="176"/>
    </location>
</feature>
<keyword evidence="8" id="KW-1185">Reference proteome</keyword>
<proteinExistence type="predicted"/>